<keyword evidence="1" id="KW-1185">Reference proteome</keyword>
<protein>
    <submittedName>
        <fullName evidence="2">Uncharacterized protein LOC112548236</fullName>
    </submittedName>
</protein>
<gene>
    <name evidence="2" type="primary">LOC112548236</name>
</gene>
<dbReference type="GeneID" id="112548236"/>
<dbReference type="KEGG" id="asn:112548236"/>
<evidence type="ECO:0000313" key="2">
    <source>
        <dbReference type="RefSeq" id="XP_025049108.1"/>
    </source>
</evidence>
<proteinExistence type="predicted"/>
<dbReference type="InParanoid" id="A0A3Q0FTR8"/>
<reference evidence="2" key="1">
    <citation type="submission" date="2025-08" db="UniProtKB">
        <authorList>
            <consortium name="RefSeq"/>
        </authorList>
    </citation>
    <scope>IDENTIFICATION</scope>
</reference>
<dbReference type="RefSeq" id="XP_025049108.1">
    <property type="nucleotide sequence ID" value="XM_025193323.1"/>
</dbReference>
<sequence>MSPWALMRTVTSSAYAVSLTDRQPAEMEADGRTTMACCHAVLMTPITCQVQVSNWNGSQTVCISRTKQWGLNSSTMTLQWNNLSQISEVAPKSFGKLNEAALRPRHAASYPEASVASPDPKLCPEPGTALSFMGAKAHTIPLFFKDFLEVTLLDFLKGLWLDLLKGSWLESSQESWLQVFLESCLLFKESVQASLDRCSPGR</sequence>
<evidence type="ECO:0000313" key="1">
    <source>
        <dbReference type="Proteomes" id="UP000189705"/>
    </source>
</evidence>
<organism evidence="1 2">
    <name type="scientific">Alligator sinensis</name>
    <name type="common">Chinese alligator</name>
    <dbReference type="NCBI Taxonomy" id="38654"/>
    <lineage>
        <taxon>Eukaryota</taxon>
        <taxon>Metazoa</taxon>
        <taxon>Chordata</taxon>
        <taxon>Craniata</taxon>
        <taxon>Vertebrata</taxon>
        <taxon>Euteleostomi</taxon>
        <taxon>Archelosauria</taxon>
        <taxon>Archosauria</taxon>
        <taxon>Crocodylia</taxon>
        <taxon>Alligatoridae</taxon>
        <taxon>Alligatorinae</taxon>
        <taxon>Alligator</taxon>
    </lineage>
</organism>
<name>A0A3Q0FTR8_ALLSI</name>
<dbReference type="AlphaFoldDB" id="A0A3Q0FTR8"/>
<dbReference type="Proteomes" id="UP000189705">
    <property type="component" value="Unplaced"/>
</dbReference>
<accession>A0A3Q0FTR8</accession>